<dbReference type="EMBL" id="JBHSFY010000007">
    <property type="protein sequence ID" value="MFC4477962.1"/>
    <property type="molecule type" value="Genomic_DNA"/>
</dbReference>
<evidence type="ECO:0000313" key="2">
    <source>
        <dbReference type="Proteomes" id="UP001596003"/>
    </source>
</evidence>
<gene>
    <name evidence="1" type="ORF">ACFO3N_12880</name>
</gene>
<comment type="caution">
    <text evidence="1">The sequence shown here is derived from an EMBL/GenBank/DDBJ whole genome shotgun (WGS) entry which is preliminary data.</text>
</comment>
<organism evidence="1 2">
    <name type="scientific">Flavobacterium chungangensis</name>
    <dbReference type="NCBI Taxonomy" id="2708132"/>
    <lineage>
        <taxon>Bacteria</taxon>
        <taxon>Pseudomonadati</taxon>
        <taxon>Bacteroidota</taxon>
        <taxon>Flavobacteriia</taxon>
        <taxon>Flavobacteriales</taxon>
        <taxon>Flavobacteriaceae</taxon>
        <taxon>Flavobacterium</taxon>
    </lineage>
</organism>
<reference evidence="2" key="1">
    <citation type="journal article" date="2019" name="Int. J. Syst. Evol. Microbiol.">
        <title>The Global Catalogue of Microorganisms (GCM) 10K type strain sequencing project: providing services to taxonomists for standard genome sequencing and annotation.</title>
        <authorList>
            <consortium name="The Broad Institute Genomics Platform"/>
            <consortium name="The Broad Institute Genome Sequencing Center for Infectious Disease"/>
            <person name="Wu L."/>
            <person name="Ma J."/>
        </authorList>
    </citation>
    <scope>NUCLEOTIDE SEQUENCE [LARGE SCALE GENOMIC DNA]</scope>
    <source>
        <strain evidence="2">NBRC 103627</strain>
    </source>
</reference>
<protein>
    <recommendedName>
        <fullName evidence="3">DUF4240 domain-containing protein</fullName>
    </recommendedName>
</protein>
<accession>A0ABV8ZCZ3</accession>
<dbReference type="Proteomes" id="UP001596003">
    <property type="component" value="Unassembled WGS sequence"/>
</dbReference>
<proteinExistence type="predicted"/>
<dbReference type="RefSeq" id="WP_379798299.1">
    <property type="nucleotide sequence ID" value="NZ_JBHSFY010000007.1"/>
</dbReference>
<name>A0ABV8ZCZ3_9FLAO</name>
<keyword evidence="2" id="KW-1185">Reference proteome</keyword>
<evidence type="ECO:0008006" key="3">
    <source>
        <dbReference type="Google" id="ProtNLM"/>
    </source>
</evidence>
<evidence type="ECO:0000313" key="1">
    <source>
        <dbReference type="EMBL" id="MFC4477962.1"/>
    </source>
</evidence>
<sequence length="255" mass="30849">MRTFLNWEILKRIEESPKEYIVQRNVDLLSAFLFGYEDIILELKDKKELEEKYIKMPSIEDYTIKKYNAHHIGTRNITSIISFISENELDFYKNYLSLLKEYEVKYSIEETISYILRQDKKRLKKNPNYEEISSYSEESLPEKMPSLNELFSHMRKRFPMYFGNYNLAPFRAFLDGYFLCKKDYQIALTPFEQKVKSFTKSIVCGSLEIENEFTTWDRKYRYDRDWKSWGDIDTVKEKDILESFWKDMDAYIESA</sequence>